<proteinExistence type="predicted"/>
<dbReference type="AlphaFoldDB" id="X0W0J2"/>
<feature type="non-terminal residue" evidence="1">
    <location>
        <position position="75"/>
    </location>
</feature>
<protein>
    <submittedName>
        <fullName evidence="1">Uncharacterized protein</fullName>
    </submittedName>
</protein>
<organism evidence="1">
    <name type="scientific">marine sediment metagenome</name>
    <dbReference type="NCBI Taxonomy" id="412755"/>
    <lineage>
        <taxon>unclassified sequences</taxon>
        <taxon>metagenomes</taxon>
        <taxon>ecological metagenomes</taxon>
    </lineage>
</organism>
<sequence length="75" mass="8699">MIIPIRWGDLVRKLKKFNLQENPLVFSYFEDEVNLILYLETQVGNILCSSISKEELEKLFEGGTNAFKKQFLMGA</sequence>
<evidence type="ECO:0000313" key="1">
    <source>
        <dbReference type="EMBL" id="GAG06261.1"/>
    </source>
</evidence>
<gene>
    <name evidence="1" type="ORF">S01H1_40465</name>
</gene>
<reference evidence="1" key="1">
    <citation type="journal article" date="2014" name="Front. Microbiol.">
        <title>High frequency of phylogenetically diverse reductive dehalogenase-homologous genes in deep subseafloor sedimentary metagenomes.</title>
        <authorList>
            <person name="Kawai M."/>
            <person name="Futagami T."/>
            <person name="Toyoda A."/>
            <person name="Takaki Y."/>
            <person name="Nishi S."/>
            <person name="Hori S."/>
            <person name="Arai W."/>
            <person name="Tsubouchi T."/>
            <person name="Morono Y."/>
            <person name="Uchiyama I."/>
            <person name="Ito T."/>
            <person name="Fujiyama A."/>
            <person name="Inagaki F."/>
            <person name="Takami H."/>
        </authorList>
    </citation>
    <scope>NUCLEOTIDE SEQUENCE</scope>
    <source>
        <strain evidence="1">Expedition CK06-06</strain>
    </source>
</reference>
<dbReference type="EMBL" id="BARS01025624">
    <property type="protein sequence ID" value="GAG06261.1"/>
    <property type="molecule type" value="Genomic_DNA"/>
</dbReference>
<name>X0W0J2_9ZZZZ</name>
<comment type="caution">
    <text evidence="1">The sequence shown here is derived from an EMBL/GenBank/DDBJ whole genome shotgun (WGS) entry which is preliminary data.</text>
</comment>
<accession>X0W0J2</accession>